<gene>
    <name evidence="1" type="ORF">GO621_08435</name>
</gene>
<dbReference type="EMBL" id="WPIK01000006">
    <property type="protein sequence ID" value="MVN21564.1"/>
    <property type="molecule type" value="Genomic_DNA"/>
</dbReference>
<evidence type="ECO:0000313" key="2">
    <source>
        <dbReference type="Proteomes" id="UP000462014"/>
    </source>
</evidence>
<protein>
    <submittedName>
        <fullName evidence="1">Abi family protein</fullName>
    </submittedName>
</protein>
<organism evidence="1 2">
    <name type="scientific">Mucilaginibacter arboris</name>
    <dbReference type="NCBI Taxonomy" id="2682090"/>
    <lineage>
        <taxon>Bacteria</taxon>
        <taxon>Pseudomonadati</taxon>
        <taxon>Bacteroidota</taxon>
        <taxon>Sphingobacteriia</taxon>
        <taxon>Sphingobacteriales</taxon>
        <taxon>Sphingobacteriaceae</taxon>
        <taxon>Mucilaginibacter</taxon>
    </lineage>
</organism>
<dbReference type="InterPro" id="IPR011664">
    <property type="entry name" value="Abi_system_AbiD/AbiF-like"/>
</dbReference>
<dbReference type="PIRSF" id="PIRSF034934">
    <property type="entry name" value="AbiF_AbiD"/>
    <property type="match status" value="1"/>
</dbReference>
<sequence length="310" mass="36172">MPRVPYTKPALSFQDQLQQLKERGLVIEDDQKAIFLLENISYYRLSGYWYPLLQEPKSSHVFKPDASFNQSFQLYCFDKELRKLVSSELEKIEVAIRAKMIYILAHQYGAFWIDDSNLFSNPKKFNSTIDKLREEYRRSREDFILAFKVNYNNPLPPSWMILEISSFGSLSSLYENLKPGRSKRAIAKHFGLDNSTFSSWLHSIVYIRNICAHHSRLWNKTLSISPALPAKPYLQWLTVTTTTDTRNGKVSTINNKTYYILSMIIYLLQTVNPANNFKKKLFILLSKYCTVDPAAMGFPVDWKDQSIWQS</sequence>
<proteinExistence type="predicted"/>
<dbReference type="AlphaFoldDB" id="A0A7K1SW87"/>
<dbReference type="RefSeq" id="WP_157565985.1">
    <property type="nucleotide sequence ID" value="NZ_WPIK01000006.1"/>
</dbReference>
<dbReference type="Pfam" id="PF07751">
    <property type="entry name" value="Abi_2"/>
    <property type="match status" value="1"/>
</dbReference>
<keyword evidence="2" id="KW-1185">Reference proteome</keyword>
<reference evidence="1 2" key="1">
    <citation type="submission" date="2019-12" db="EMBL/GenBank/DDBJ databases">
        <title>Mucilaginibacter sp. HMF7410 genome sequencing and assembly.</title>
        <authorList>
            <person name="Kang H."/>
            <person name="Cha I."/>
            <person name="Kim H."/>
            <person name="Joh K."/>
        </authorList>
    </citation>
    <scope>NUCLEOTIDE SEQUENCE [LARGE SCALE GENOMIC DNA]</scope>
    <source>
        <strain evidence="1 2">HMF7410</strain>
    </source>
</reference>
<evidence type="ECO:0000313" key="1">
    <source>
        <dbReference type="EMBL" id="MVN21564.1"/>
    </source>
</evidence>
<accession>A0A7K1SW87</accession>
<comment type="caution">
    <text evidence="1">The sequence shown here is derived from an EMBL/GenBank/DDBJ whole genome shotgun (WGS) entry which is preliminary data.</text>
</comment>
<name>A0A7K1SW87_9SPHI</name>
<dbReference type="InterPro" id="IPR017034">
    <property type="entry name" value="Abi_system_AbiD/AbiF"/>
</dbReference>
<dbReference type="Proteomes" id="UP000462014">
    <property type="component" value="Unassembled WGS sequence"/>
</dbReference>